<dbReference type="PANTHER" id="PTHR15723">
    <property type="entry name" value="CARBOHYDRATE SULFOTRANSFERASE 15"/>
    <property type="match status" value="1"/>
</dbReference>
<protein>
    <recommendedName>
        <fullName evidence="1">Sulfotransferase domain-containing protein</fullName>
    </recommendedName>
</protein>
<dbReference type="SUPFAM" id="SSF52540">
    <property type="entry name" value="P-loop containing nucleoside triphosphate hydrolases"/>
    <property type="match status" value="1"/>
</dbReference>
<dbReference type="AlphaFoldDB" id="A0AAN8K5D4"/>
<gene>
    <name evidence="2" type="ORF">SNE40_007171</name>
</gene>
<evidence type="ECO:0000313" key="3">
    <source>
        <dbReference type="Proteomes" id="UP001347796"/>
    </source>
</evidence>
<dbReference type="Pfam" id="PF00685">
    <property type="entry name" value="Sulfotransfer_1"/>
    <property type="match status" value="1"/>
</dbReference>
<dbReference type="InterPro" id="IPR027417">
    <property type="entry name" value="P-loop_NTPase"/>
</dbReference>
<dbReference type="Gene3D" id="3.40.50.300">
    <property type="entry name" value="P-loop containing nucleotide triphosphate hydrolases"/>
    <property type="match status" value="1"/>
</dbReference>
<comment type="caution">
    <text evidence="2">The sequence shown here is derived from an EMBL/GenBank/DDBJ whole genome shotgun (WGS) entry which is preliminary data.</text>
</comment>
<dbReference type="GO" id="GO:0019319">
    <property type="term" value="P:hexose biosynthetic process"/>
    <property type="evidence" value="ECO:0007669"/>
    <property type="project" value="TreeGrafter"/>
</dbReference>
<name>A0AAN8K5D4_PATCE</name>
<dbReference type="EMBL" id="JAZGQO010000006">
    <property type="protein sequence ID" value="KAK6184774.1"/>
    <property type="molecule type" value="Genomic_DNA"/>
</dbReference>
<dbReference type="GO" id="GO:0050659">
    <property type="term" value="F:N-acetylgalactosamine 4-sulfate 6-O-sulfotransferase activity"/>
    <property type="evidence" value="ECO:0007669"/>
    <property type="project" value="TreeGrafter"/>
</dbReference>
<accession>A0AAN8K5D4</accession>
<dbReference type="InterPro" id="IPR000863">
    <property type="entry name" value="Sulfotransferase_dom"/>
</dbReference>
<sequence length="406" mass="48626">MSKLLDKTQKSLPKQIVPESQKQIIIIDEKKNGKSQVKQPLKDIKRIRSYAYHRDLDLLKWKRPSFLQAYKNPCWLETKHTKTTCRHGAFYHVKFTEDLKPPILRCLPYFYMVGQPRSGLTNIYERLIRHPDIIAPHMKDIFWIQRHRFQLRCSSVNTYLDFFHETSEHIRMNATIDIKTNTSYYNKVTGDCSGDIMWDNTRWQDLPGNENCTEPCLTNADYIKHLNPSAKIIVALRDPIDRVYSDYLAQSVWLKYDPDNEMFNKLVIEQIFQLNKCLINNHTIRYCVYNRDIYHSDSQVRIGIGLYAIHLEDWYRVFPRKQIHVIQFEDFITKTENEMSRIFKFLNLQKIDSSEMKYIMEPVFKNARTRFAEGPDMWIETRKILSKFYEPYNILLSKLLHDKKYL</sequence>
<dbReference type="PANTHER" id="PTHR15723:SF0">
    <property type="entry name" value="CARBOHYDRATE SULFOTRANSFERASE 15"/>
    <property type="match status" value="1"/>
</dbReference>
<evidence type="ECO:0000313" key="2">
    <source>
        <dbReference type="EMBL" id="KAK6184774.1"/>
    </source>
</evidence>
<dbReference type="Proteomes" id="UP001347796">
    <property type="component" value="Unassembled WGS sequence"/>
</dbReference>
<proteinExistence type="predicted"/>
<feature type="domain" description="Sulfotransferase" evidence="1">
    <location>
        <begin position="226"/>
        <end position="361"/>
    </location>
</feature>
<organism evidence="2 3">
    <name type="scientific">Patella caerulea</name>
    <name type="common">Rayed Mediterranean limpet</name>
    <dbReference type="NCBI Taxonomy" id="87958"/>
    <lineage>
        <taxon>Eukaryota</taxon>
        <taxon>Metazoa</taxon>
        <taxon>Spiralia</taxon>
        <taxon>Lophotrochozoa</taxon>
        <taxon>Mollusca</taxon>
        <taxon>Gastropoda</taxon>
        <taxon>Patellogastropoda</taxon>
        <taxon>Patelloidea</taxon>
        <taxon>Patellidae</taxon>
        <taxon>Patella</taxon>
    </lineage>
</organism>
<dbReference type="InterPro" id="IPR052654">
    <property type="entry name" value="CS_Sulfotransferase"/>
</dbReference>
<keyword evidence="3" id="KW-1185">Reference proteome</keyword>
<reference evidence="2 3" key="1">
    <citation type="submission" date="2024-01" db="EMBL/GenBank/DDBJ databases">
        <title>The genome of the rayed Mediterranean limpet Patella caerulea (Linnaeus, 1758).</title>
        <authorList>
            <person name="Anh-Thu Weber A."/>
            <person name="Halstead-Nussloch G."/>
        </authorList>
    </citation>
    <scope>NUCLEOTIDE SEQUENCE [LARGE SCALE GENOMIC DNA]</scope>
    <source>
        <strain evidence="2">AATW-2023a</strain>
        <tissue evidence="2">Whole specimen</tissue>
    </source>
</reference>
<evidence type="ECO:0000259" key="1">
    <source>
        <dbReference type="Pfam" id="PF00685"/>
    </source>
</evidence>